<dbReference type="Proteomes" id="UP000278085">
    <property type="component" value="Unassembled WGS sequence"/>
</dbReference>
<gene>
    <name evidence="1" type="ORF">EJB06_07625</name>
</gene>
<evidence type="ECO:0008006" key="3">
    <source>
        <dbReference type="Google" id="ProtNLM"/>
    </source>
</evidence>
<sequence length="328" mass="33934">MALETATYITDLNTANPTAADPKSQGDDQIRMIKSVLKASWTQIAGAVNATHTQINYLVGVTSPIQVQLDAKQNTADAVTYAYVNGLSFASSLPDQAGNGGKIISTDGTTSSWKDWASFNDAMAPDVATAAAPDIWSGIGSTRLLTGSTAVTGFAAAPRAGAKRKLIAATGFYMIQGANLTIKGGSITLAAGDEVDVLALTTTSFRATVTRADGTAVAEAVRHYDNGASGTLDYRNGRSQRWAPASGAKTLTVTNWPPAGIYASLRVKGVNLAAGGIPTITGATYINYDGSYKATAALANVTFQTSGTDNVLLFSDDGGATIFVKVMR</sequence>
<organism evidence="1 2">
    <name type="scientific">Massilia atriviolacea</name>
    <dbReference type="NCBI Taxonomy" id="2495579"/>
    <lineage>
        <taxon>Bacteria</taxon>
        <taxon>Pseudomonadati</taxon>
        <taxon>Pseudomonadota</taxon>
        <taxon>Betaproteobacteria</taxon>
        <taxon>Burkholderiales</taxon>
        <taxon>Oxalobacteraceae</taxon>
        <taxon>Telluria group</taxon>
        <taxon>Massilia</taxon>
    </lineage>
</organism>
<dbReference type="RefSeq" id="WP_126073401.1">
    <property type="nucleotide sequence ID" value="NZ_CP051166.1"/>
</dbReference>
<accession>A0A430HR83</accession>
<protein>
    <recommendedName>
        <fullName evidence="3">Tail fiber protein</fullName>
    </recommendedName>
</protein>
<name>A0A430HR83_9BURK</name>
<evidence type="ECO:0000313" key="1">
    <source>
        <dbReference type="EMBL" id="RSZ60040.1"/>
    </source>
</evidence>
<reference evidence="1 2" key="1">
    <citation type="submission" date="2018-12" db="EMBL/GenBank/DDBJ databases">
        <authorList>
            <person name="Yang E."/>
        </authorList>
    </citation>
    <scope>NUCLEOTIDE SEQUENCE [LARGE SCALE GENOMIC DNA]</scope>
    <source>
        <strain evidence="1 2">SOD</strain>
    </source>
</reference>
<comment type="caution">
    <text evidence="1">The sequence shown here is derived from an EMBL/GenBank/DDBJ whole genome shotgun (WGS) entry which is preliminary data.</text>
</comment>
<proteinExistence type="predicted"/>
<evidence type="ECO:0000313" key="2">
    <source>
        <dbReference type="Proteomes" id="UP000278085"/>
    </source>
</evidence>
<dbReference type="OrthoDB" id="8759948at2"/>
<keyword evidence="2" id="KW-1185">Reference proteome</keyword>
<dbReference type="EMBL" id="RXLQ01000003">
    <property type="protein sequence ID" value="RSZ60040.1"/>
    <property type="molecule type" value="Genomic_DNA"/>
</dbReference>
<dbReference type="AlphaFoldDB" id="A0A430HR83"/>